<gene>
    <name evidence="6" type="ORF">D1Z90_13560</name>
</gene>
<dbReference type="PIRSF" id="PIRSF000180">
    <property type="entry name" value="FrdC"/>
    <property type="match status" value="1"/>
</dbReference>
<dbReference type="SUPFAM" id="SSF81343">
    <property type="entry name" value="Fumarate reductase respiratory complex transmembrane subunits"/>
    <property type="match status" value="1"/>
</dbReference>
<evidence type="ECO:0000256" key="2">
    <source>
        <dbReference type="ARBA" id="ARBA00022692"/>
    </source>
</evidence>
<feature type="transmembrane region" description="Helical" evidence="5">
    <location>
        <begin position="69"/>
        <end position="89"/>
    </location>
</feature>
<feature type="transmembrane region" description="Helical" evidence="5">
    <location>
        <begin position="110"/>
        <end position="129"/>
    </location>
</feature>
<dbReference type="GO" id="GO:0016020">
    <property type="term" value="C:membrane"/>
    <property type="evidence" value="ECO:0007669"/>
    <property type="project" value="InterPro"/>
</dbReference>
<keyword evidence="2 5" id="KW-0812">Transmembrane</keyword>
<keyword evidence="4 5" id="KW-0472">Membrane</keyword>
<dbReference type="Pfam" id="PF02300">
    <property type="entry name" value="Fumarate_red_C"/>
    <property type="match status" value="1"/>
</dbReference>
<keyword evidence="3 5" id="KW-1133">Transmembrane helix</keyword>
<evidence type="ECO:0000256" key="3">
    <source>
        <dbReference type="ARBA" id="ARBA00022989"/>
    </source>
</evidence>
<sequence length="130" mass="14920">MSKRKPYERELPTDWWLKHAFYTKYMIREGSSILITLYSLILAWGVFRLSQGPEAWQAWLDCLTHPLSILLHLAVLVLALYHTITWFSLAPKAADLWIKGKKLEDKPIVIGHYVALAITTIVALIIVAAY</sequence>
<keyword evidence="7" id="KW-1185">Reference proteome</keyword>
<reference evidence="6 7" key="1">
    <citation type="submission" date="2018-09" db="EMBL/GenBank/DDBJ databases">
        <authorList>
            <person name="Wang F."/>
        </authorList>
    </citation>
    <scope>NUCLEOTIDE SEQUENCE [LARGE SCALE GENOMIC DNA]</scope>
    <source>
        <strain evidence="6 7">PLHSC7-2</strain>
    </source>
</reference>
<feature type="transmembrane region" description="Helical" evidence="5">
    <location>
        <begin position="31"/>
        <end position="49"/>
    </location>
</feature>
<proteinExistence type="predicted"/>
<dbReference type="OrthoDB" id="8909678at2"/>
<dbReference type="InterPro" id="IPR034804">
    <property type="entry name" value="SQR/QFR_C/D"/>
</dbReference>
<dbReference type="AlphaFoldDB" id="A0A418YCP4"/>
<keyword evidence="1" id="KW-1003">Cell membrane</keyword>
<dbReference type="InterPro" id="IPR003510">
    <property type="entry name" value="Fumarate_red_C"/>
</dbReference>
<dbReference type="RefSeq" id="WP_119911318.1">
    <property type="nucleotide sequence ID" value="NZ_QZCH01000018.1"/>
</dbReference>
<name>A0A418YCP4_9GAMM</name>
<dbReference type="EMBL" id="QZCH01000018">
    <property type="protein sequence ID" value="RJG42302.1"/>
    <property type="molecule type" value="Genomic_DNA"/>
</dbReference>
<evidence type="ECO:0000313" key="6">
    <source>
        <dbReference type="EMBL" id="RJG42302.1"/>
    </source>
</evidence>
<organism evidence="6 7">
    <name type="scientific">Motilimonas pumila</name>
    <dbReference type="NCBI Taxonomy" id="2303987"/>
    <lineage>
        <taxon>Bacteria</taxon>
        <taxon>Pseudomonadati</taxon>
        <taxon>Pseudomonadota</taxon>
        <taxon>Gammaproteobacteria</taxon>
        <taxon>Alteromonadales</taxon>
        <taxon>Alteromonadales genera incertae sedis</taxon>
        <taxon>Motilimonas</taxon>
    </lineage>
</organism>
<evidence type="ECO:0000256" key="1">
    <source>
        <dbReference type="ARBA" id="ARBA00022475"/>
    </source>
</evidence>
<dbReference type="Gene3D" id="1.20.1300.10">
    <property type="entry name" value="Fumarate reductase/succinate dehydrogenase, transmembrane subunit"/>
    <property type="match status" value="1"/>
</dbReference>
<evidence type="ECO:0000256" key="4">
    <source>
        <dbReference type="ARBA" id="ARBA00023136"/>
    </source>
</evidence>
<comment type="caution">
    <text evidence="6">The sequence shown here is derived from an EMBL/GenBank/DDBJ whole genome shotgun (WGS) entry which is preliminary data.</text>
</comment>
<evidence type="ECO:0000313" key="7">
    <source>
        <dbReference type="Proteomes" id="UP000283255"/>
    </source>
</evidence>
<protein>
    <submittedName>
        <fullName evidence="6">Fumarate reductase subunit C</fullName>
    </submittedName>
</protein>
<accession>A0A418YCP4</accession>
<reference evidence="6 7" key="2">
    <citation type="submission" date="2019-01" db="EMBL/GenBank/DDBJ databases">
        <title>Motilimonas pumilus sp. nov., isolated from the gut of sea cucumber (Apostichopus japonicus).</title>
        <authorList>
            <person name="Wang F.-Q."/>
            <person name="Ren L.-H."/>
            <person name="Lin Y.-W."/>
            <person name="Sun G.-H."/>
            <person name="Du Z.-J."/>
            <person name="Zhao J.-X."/>
            <person name="Liu X.-J."/>
            <person name="Liu L.-J."/>
        </authorList>
    </citation>
    <scope>NUCLEOTIDE SEQUENCE [LARGE SCALE GENOMIC DNA]</scope>
    <source>
        <strain evidence="6 7">PLHSC7-2</strain>
    </source>
</reference>
<evidence type="ECO:0000256" key="5">
    <source>
        <dbReference type="SAM" id="Phobius"/>
    </source>
</evidence>
<dbReference type="Proteomes" id="UP000283255">
    <property type="component" value="Unassembled WGS sequence"/>
</dbReference>